<organism evidence="1 2">
    <name type="scientific">Photobacterium toruni</name>
    <dbReference type="NCBI Taxonomy" id="1935446"/>
    <lineage>
        <taxon>Bacteria</taxon>
        <taxon>Pseudomonadati</taxon>
        <taxon>Pseudomonadota</taxon>
        <taxon>Gammaproteobacteria</taxon>
        <taxon>Vibrionales</taxon>
        <taxon>Vibrionaceae</taxon>
        <taxon>Photobacterium</taxon>
    </lineage>
</organism>
<proteinExistence type="predicted"/>
<gene>
    <name evidence="1" type="ORF">CZ814_01013</name>
</gene>
<evidence type="ECO:0000313" key="1">
    <source>
        <dbReference type="EMBL" id="SKA02343.1"/>
    </source>
</evidence>
<dbReference type="AlphaFoldDB" id="A0A1T4QEW3"/>
<accession>A0A1T4QEW3</accession>
<name>A0A1T4QEW3_9GAMM</name>
<dbReference type="EMBL" id="FUWP01000003">
    <property type="protein sequence ID" value="SKA02343.1"/>
    <property type="molecule type" value="Genomic_DNA"/>
</dbReference>
<evidence type="ECO:0000313" key="2">
    <source>
        <dbReference type="Proteomes" id="UP000191116"/>
    </source>
</evidence>
<sequence>MNSSLNRSLRESLNQKPDRIYFTVIKRGNIYHQRMTCVGNTGKPRASVTVSLRTKSAITAKANAEQLKNKLVSTNGALDCFDNARYTLKNLACTLSTPIGIPLGVPFSCSDNTPTAEPVSSIPEKPTFKPMTFTDVAYAPKQLPSFPTVNAREGDRESTISALNF</sequence>
<reference evidence="1 2" key="1">
    <citation type="submission" date="2017-02" db="EMBL/GenBank/DDBJ databases">
        <authorList>
            <person name="Peterson S.W."/>
        </authorList>
    </citation>
    <scope>NUCLEOTIDE SEQUENCE [LARGE SCALE GENOMIC DNA]</scope>
    <source>
        <strain evidence="1 2">CECT 9189</strain>
    </source>
</reference>
<protein>
    <submittedName>
        <fullName evidence="1">Uncharacterized protein</fullName>
    </submittedName>
</protein>
<dbReference type="Proteomes" id="UP000191116">
    <property type="component" value="Unassembled WGS sequence"/>
</dbReference>